<accession>Q7YW42</accession>
<dbReference type="PANTHER" id="PTHR47968">
    <property type="entry name" value="CENTROMERE PROTEIN E"/>
    <property type="match status" value="1"/>
</dbReference>
<feature type="non-terminal residue" evidence="6">
    <location>
        <position position="158"/>
    </location>
</feature>
<dbReference type="GO" id="GO:0008017">
    <property type="term" value="F:microtubule binding"/>
    <property type="evidence" value="ECO:0007669"/>
    <property type="project" value="InterPro"/>
</dbReference>
<dbReference type="GO" id="GO:0007018">
    <property type="term" value="P:microtubule-based movement"/>
    <property type="evidence" value="ECO:0007669"/>
    <property type="project" value="InterPro"/>
</dbReference>
<dbReference type="InterPro" id="IPR001752">
    <property type="entry name" value="Kinesin_motor_dom"/>
</dbReference>
<dbReference type="PROSITE" id="PS50067">
    <property type="entry name" value="KINESIN_MOTOR_2"/>
    <property type="match status" value="1"/>
</dbReference>
<dbReference type="InterPro" id="IPR027640">
    <property type="entry name" value="Kinesin-like_fam"/>
</dbReference>
<organism evidence="6">
    <name type="scientific">Tetrahymena thermophila</name>
    <dbReference type="NCBI Taxonomy" id="5911"/>
    <lineage>
        <taxon>Eukaryota</taxon>
        <taxon>Sar</taxon>
        <taxon>Alveolata</taxon>
        <taxon>Ciliophora</taxon>
        <taxon>Intramacronucleata</taxon>
        <taxon>Oligohymenophorea</taxon>
        <taxon>Hymenostomatida</taxon>
        <taxon>Tetrahymenina</taxon>
        <taxon>Tetrahymenidae</taxon>
        <taxon>Tetrahymena</taxon>
    </lineage>
</organism>
<dbReference type="AlphaFoldDB" id="Q7YW42"/>
<dbReference type="SUPFAM" id="SSF52540">
    <property type="entry name" value="P-loop containing nucleoside triphosphate hydrolases"/>
    <property type="match status" value="1"/>
</dbReference>
<dbReference type="GO" id="GO:0003777">
    <property type="term" value="F:microtubule motor activity"/>
    <property type="evidence" value="ECO:0007669"/>
    <property type="project" value="InterPro"/>
</dbReference>
<dbReference type="Gene3D" id="3.40.850.10">
    <property type="entry name" value="Kinesin motor domain"/>
    <property type="match status" value="1"/>
</dbReference>
<dbReference type="GO" id="GO:0005524">
    <property type="term" value="F:ATP binding"/>
    <property type="evidence" value="ECO:0007669"/>
    <property type="project" value="UniProtKB-UniRule"/>
</dbReference>
<dbReference type="InterPro" id="IPR027417">
    <property type="entry name" value="P-loop_NTPase"/>
</dbReference>
<sequence length="158" mass="18174">TVFAYGQTGTGKTFTMLGGSKDQDIGIIPRGLQDIFNYAEEDISNIYSIQLSCVQIYMEMRIKLLESGNHLKTEYLFLEQNGLQFKILKKPFNFQDSLRKIGQLLLQQNKRCFLSFFNYNRLNACSSRSHVILMVQVQKRSKKVIEEQSKCNNLAGSE</sequence>
<keyword evidence="1" id="KW-0493">Microtubule</keyword>
<keyword evidence="4" id="KW-0067">ATP-binding</keyword>
<dbReference type="PANTHER" id="PTHR47968:SF36">
    <property type="entry name" value="KINESIN HEAVY CHAIN ISOFORM X1"/>
    <property type="match status" value="1"/>
</dbReference>
<reference evidence="6" key="1">
    <citation type="submission" date="2003-07" db="EMBL/GenBank/DDBJ databases">
        <title>Cloning and Characterization of Kin5: A Novel Tetrahymena Kinesin II.</title>
        <authorList>
            <person name="Awan A."/>
            <person name="Bernstein M."/>
            <person name="Hamasaki T."/>
            <person name="Satir P."/>
        </authorList>
    </citation>
    <scope>NUCLEOTIDE SEQUENCE</scope>
</reference>
<dbReference type="Pfam" id="PF00225">
    <property type="entry name" value="Kinesin"/>
    <property type="match status" value="1"/>
</dbReference>
<gene>
    <name evidence="6" type="primary">Kin9</name>
</gene>
<feature type="domain" description="Kinesin motor" evidence="5">
    <location>
        <begin position="1"/>
        <end position="158"/>
    </location>
</feature>
<dbReference type="InterPro" id="IPR036961">
    <property type="entry name" value="Kinesin_motor_dom_sf"/>
</dbReference>
<dbReference type="GO" id="GO:0005874">
    <property type="term" value="C:microtubule"/>
    <property type="evidence" value="ECO:0007669"/>
    <property type="project" value="UniProtKB-KW"/>
</dbReference>
<comment type="similarity">
    <text evidence="4">Belongs to the TRAFAC class myosin-kinesin ATPase superfamily. Kinesin family.</text>
</comment>
<keyword evidence="2" id="KW-0175">Coiled coil</keyword>
<dbReference type="EMBL" id="AY339595">
    <property type="protein sequence ID" value="AAQ16682.1"/>
    <property type="molecule type" value="Genomic_DNA"/>
</dbReference>
<proteinExistence type="inferred from homology"/>
<evidence type="ECO:0000256" key="1">
    <source>
        <dbReference type="ARBA" id="ARBA00022701"/>
    </source>
</evidence>
<keyword evidence="4" id="KW-0547">Nucleotide-binding</keyword>
<feature type="binding site" evidence="4">
    <location>
        <begin position="6"/>
        <end position="13"/>
    </location>
    <ligand>
        <name>ATP</name>
        <dbReference type="ChEBI" id="CHEBI:30616"/>
    </ligand>
</feature>
<evidence type="ECO:0000313" key="6">
    <source>
        <dbReference type="EMBL" id="AAQ16682.1"/>
    </source>
</evidence>
<name>Q7YW42_TETTH</name>
<evidence type="ECO:0000256" key="4">
    <source>
        <dbReference type="PROSITE-ProRule" id="PRU00283"/>
    </source>
</evidence>
<evidence type="ECO:0000256" key="2">
    <source>
        <dbReference type="ARBA" id="ARBA00023054"/>
    </source>
</evidence>
<keyword evidence="3 4" id="KW-0505">Motor protein</keyword>
<evidence type="ECO:0000256" key="3">
    <source>
        <dbReference type="ARBA" id="ARBA00023175"/>
    </source>
</evidence>
<evidence type="ECO:0000259" key="5">
    <source>
        <dbReference type="PROSITE" id="PS50067"/>
    </source>
</evidence>
<protein>
    <submittedName>
        <fullName evidence="6">Kinesin-like protein</fullName>
    </submittedName>
</protein>
<feature type="non-terminal residue" evidence="6">
    <location>
        <position position="1"/>
    </location>
</feature>